<evidence type="ECO:0000256" key="2">
    <source>
        <dbReference type="ARBA" id="ARBA00022801"/>
    </source>
</evidence>
<dbReference type="STRING" id="745411.B3C1_00910"/>
<gene>
    <name evidence="4" type="ORF">B3C1_00910</name>
</gene>
<comment type="caution">
    <text evidence="4">The sequence shown here is derived from an EMBL/GenBank/DDBJ whole genome shotgun (WGS) entry which is preliminary data.</text>
</comment>
<protein>
    <submittedName>
        <fullName evidence="4">NUDIX hydrolase</fullName>
    </submittedName>
</protein>
<dbReference type="OrthoDB" id="8594221at2"/>
<evidence type="ECO:0000259" key="3">
    <source>
        <dbReference type="PROSITE" id="PS51462"/>
    </source>
</evidence>
<dbReference type="Pfam" id="PF00293">
    <property type="entry name" value="NUDIX"/>
    <property type="match status" value="1"/>
</dbReference>
<dbReference type="InterPro" id="IPR020084">
    <property type="entry name" value="NUDIX_hydrolase_CS"/>
</dbReference>
<dbReference type="Gene3D" id="3.90.79.10">
    <property type="entry name" value="Nucleoside Triphosphate Pyrophosphohydrolase"/>
    <property type="match status" value="1"/>
</dbReference>
<dbReference type="Proteomes" id="UP000006755">
    <property type="component" value="Unassembled WGS sequence"/>
</dbReference>
<name>K2J4L5_9GAMM</name>
<reference evidence="4 5" key="1">
    <citation type="journal article" date="2012" name="J. Bacteriol.">
        <title>Genome Sequence of Gallaecimonas xiamenensis Type Strain 3-C-1.</title>
        <authorList>
            <person name="Lai Q."/>
            <person name="Wang L."/>
            <person name="Wang W."/>
            <person name="Shao Z."/>
        </authorList>
    </citation>
    <scope>NUCLEOTIDE SEQUENCE [LARGE SCALE GENOMIC DNA]</scope>
    <source>
        <strain evidence="4 5">3-C-1</strain>
    </source>
</reference>
<dbReference type="PANTHER" id="PTHR43222:SF11">
    <property type="entry name" value="PHOSPHATASE NUDJ"/>
    <property type="match status" value="1"/>
</dbReference>
<dbReference type="SUPFAM" id="SSF55811">
    <property type="entry name" value="Nudix"/>
    <property type="match status" value="1"/>
</dbReference>
<evidence type="ECO:0000256" key="1">
    <source>
        <dbReference type="ARBA" id="ARBA00001946"/>
    </source>
</evidence>
<feature type="domain" description="Nudix hydrolase" evidence="3">
    <location>
        <begin position="1"/>
        <end position="128"/>
    </location>
</feature>
<evidence type="ECO:0000313" key="4">
    <source>
        <dbReference type="EMBL" id="EKE77976.1"/>
    </source>
</evidence>
<dbReference type="PROSITE" id="PS00893">
    <property type="entry name" value="NUDIX_BOX"/>
    <property type="match status" value="1"/>
</dbReference>
<dbReference type="EMBL" id="AMRI01000001">
    <property type="protein sequence ID" value="EKE77976.1"/>
    <property type="molecule type" value="Genomic_DNA"/>
</dbReference>
<dbReference type="InterPro" id="IPR000086">
    <property type="entry name" value="NUDIX_hydrolase_dom"/>
</dbReference>
<dbReference type="AlphaFoldDB" id="K2J4L5"/>
<accession>K2J4L5</accession>
<keyword evidence="5" id="KW-1185">Reference proteome</keyword>
<dbReference type="PROSITE" id="PS51462">
    <property type="entry name" value="NUDIX"/>
    <property type="match status" value="1"/>
</dbReference>
<dbReference type="InterPro" id="IPR015797">
    <property type="entry name" value="NUDIX_hydrolase-like_dom_sf"/>
</dbReference>
<dbReference type="RefSeq" id="WP_008482287.1">
    <property type="nucleotide sequence ID" value="NZ_AMRI01000001.1"/>
</dbReference>
<comment type="cofactor">
    <cofactor evidence="1">
        <name>Mg(2+)</name>
        <dbReference type="ChEBI" id="CHEBI:18420"/>
    </cofactor>
</comment>
<evidence type="ECO:0000313" key="5">
    <source>
        <dbReference type="Proteomes" id="UP000006755"/>
    </source>
</evidence>
<organism evidence="4 5">
    <name type="scientific">Gallaecimonas xiamenensis 3-C-1</name>
    <dbReference type="NCBI Taxonomy" id="745411"/>
    <lineage>
        <taxon>Bacteria</taxon>
        <taxon>Pseudomonadati</taxon>
        <taxon>Pseudomonadota</taxon>
        <taxon>Gammaproteobacteria</taxon>
        <taxon>Enterobacterales</taxon>
        <taxon>Gallaecimonadaceae</taxon>
        <taxon>Gallaecimonas</taxon>
    </lineage>
</organism>
<keyword evidence="2 4" id="KW-0378">Hydrolase</keyword>
<proteinExistence type="predicted"/>
<dbReference type="PANTHER" id="PTHR43222">
    <property type="entry name" value="NUDIX HYDROLASE 23"/>
    <property type="match status" value="1"/>
</dbReference>
<dbReference type="eggNOG" id="COG0494">
    <property type="taxonomic scope" value="Bacteria"/>
</dbReference>
<dbReference type="GO" id="GO:0016787">
    <property type="term" value="F:hydrolase activity"/>
    <property type="evidence" value="ECO:0007669"/>
    <property type="project" value="UniProtKB-KW"/>
</dbReference>
<sequence length="139" mass="15613">MIQAATVAWVIEAQGRYLLVEEDIQGVLTLNQPAGHWETGESLLDAARRELWEETGLRLDPQGLVGLYCLELPHKTFWRHVFYARIDAPLATAPQDKDIVRCLWLTAEELAHYPLRSHLVQAAIDDFAAGCGHALSVLR</sequence>